<comment type="caution">
    <text evidence="2">The sequence shown here is derived from an EMBL/GenBank/DDBJ whole genome shotgun (WGS) entry which is preliminary data.</text>
</comment>
<dbReference type="InterPro" id="IPR018708">
    <property type="entry name" value="DUF2225"/>
</dbReference>
<dbReference type="InterPro" id="IPR011990">
    <property type="entry name" value="TPR-like_helical_dom_sf"/>
</dbReference>
<dbReference type="Pfam" id="PF09986">
    <property type="entry name" value="DUF2225"/>
    <property type="match status" value="1"/>
</dbReference>
<reference evidence="2" key="1">
    <citation type="submission" date="2024-05" db="EMBL/GenBank/DDBJ databases">
        <title>Alkalihalobacillus sp. strain MEB203 novel alkaliphilic bacterium from Lonar Lake, India.</title>
        <authorList>
            <person name="Joshi A."/>
            <person name="Thite S."/>
            <person name="Mengade P."/>
        </authorList>
    </citation>
    <scope>NUCLEOTIDE SEQUENCE</scope>
    <source>
        <strain evidence="2">MEB 203</strain>
    </source>
</reference>
<keyword evidence="1" id="KW-0802">TPR repeat</keyword>
<evidence type="ECO:0000313" key="2">
    <source>
        <dbReference type="EMBL" id="MDE5414905.1"/>
    </source>
</evidence>
<dbReference type="SUPFAM" id="SSF48452">
    <property type="entry name" value="TPR-like"/>
    <property type="match status" value="1"/>
</dbReference>
<protein>
    <submittedName>
        <fullName evidence="2">DUF2225 domain-containing protein</fullName>
    </submittedName>
</protein>
<dbReference type="Proteomes" id="UP001148125">
    <property type="component" value="Unassembled WGS sequence"/>
</dbReference>
<sequence length="232" mass="27744">MKQQIEPLYDKEITCLVCGERYTTKRIRTRFIRTERIESDFFTVYKDDSCNPYLYEVHVCPNCGFAATDHFTNTFPPEAKNRIEQDISSRWKPRDFGKERTVVDAIMTYKLAVLSATLKKEKHIVLAGIYMRLGWLYRMMEEEDQEQRFLRLALKEYEQSFEQSDFIGTQLTEIRVIYLLGELNRRVGSETEAIKYFSRVIQHRQRDTDAKVIEKAREQWYLIRNKEESYGI</sequence>
<evidence type="ECO:0000256" key="1">
    <source>
        <dbReference type="PROSITE-ProRule" id="PRU00339"/>
    </source>
</evidence>
<name>A0ABT5VHH5_9BACI</name>
<dbReference type="InterPro" id="IPR019734">
    <property type="entry name" value="TPR_rpt"/>
</dbReference>
<gene>
    <name evidence="2" type="ORF">N7Z68_16210</name>
</gene>
<dbReference type="PROSITE" id="PS50005">
    <property type="entry name" value="TPR"/>
    <property type="match status" value="1"/>
</dbReference>
<keyword evidence="3" id="KW-1185">Reference proteome</keyword>
<feature type="repeat" description="TPR" evidence="1">
    <location>
        <begin position="174"/>
        <end position="207"/>
    </location>
</feature>
<dbReference type="Gene3D" id="1.25.40.10">
    <property type="entry name" value="Tetratricopeptide repeat domain"/>
    <property type="match status" value="1"/>
</dbReference>
<dbReference type="EMBL" id="JAOTPO010000012">
    <property type="protein sequence ID" value="MDE5414905.1"/>
    <property type="molecule type" value="Genomic_DNA"/>
</dbReference>
<proteinExistence type="predicted"/>
<organism evidence="2 3">
    <name type="scientific">Alkalihalobacterium chitinilyticum</name>
    <dbReference type="NCBI Taxonomy" id="2980103"/>
    <lineage>
        <taxon>Bacteria</taxon>
        <taxon>Bacillati</taxon>
        <taxon>Bacillota</taxon>
        <taxon>Bacilli</taxon>
        <taxon>Bacillales</taxon>
        <taxon>Bacillaceae</taxon>
        <taxon>Alkalihalobacterium</taxon>
    </lineage>
</organism>
<evidence type="ECO:0000313" key="3">
    <source>
        <dbReference type="Proteomes" id="UP001148125"/>
    </source>
</evidence>
<dbReference type="RefSeq" id="WP_275119515.1">
    <property type="nucleotide sequence ID" value="NZ_JAOTPO010000012.1"/>
</dbReference>
<accession>A0ABT5VHH5</accession>